<evidence type="ECO:0000313" key="3">
    <source>
        <dbReference type="Proteomes" id="UP000018454"/>
    </source>
</evidence>
<dbReference type="Pfam" id="PF02498">
    <property type="entry name" value="Bro-N"/>
    <property type="match status" value="1"/>
</dbReference>
<evidence type="ECO:0000313" key="2">
    <source>
        <dbReference type="EMBL" id="EGE48555.1"/>
    </source>
</evidence>
<dbReference type="SMART" id="SM01040">
    <property type="entry name" value="Bro-N"/>
    <property type="match status" value="1"/>
</dbReference>
<dbReference type="OrthoDB" id="9808959at2"/>
<accession>F1YRW5</accession>
<name>F1YRW5_9PROT</name>
<dbReference type="EMBL" id="AEUP01000014">
    <property type="protein sequence ID" value="EGE48555.1"/>
    <property type="molecule type" value="Genomic_DNA"/>
</dbReference>
<gene>
    <name evidence="2" type="ORF">APO_0652</name>
</gene>
<protein>
    <recommendedName>
        <fullName evidence="1">Bro-N domain-containing protein</fullName>
    </recommendedName>
</protein>
<comment type="caution">
    <text evidence="2">The sequence shown here is derived from an EMBL/GenBank/DDBJ whole genome shotgun (WGS) entry which is preliminary data.</text>
</comment>
<feature type="domain" description="Bro-N" evidence="1">
    <location>
        <begin position="2"/>
        <end position="107"/>
    </location>
</feature>
<reference evidence="2 3" key="1">
    <citation type="journal article" date="2011" name="Science">
        <title>Drosophila microbiome modulates host developmental and metabolic homeostasis via insulin signaling.</title>
        <authorList>
            <person name="Shin S.C."/>
            <person name="Kim S.H."/>
            <person name="You H."/>
            <person name="Kim B."/>
            <person name="Kim A.C."/>
            <person name="Lee K.A."/>
            <person name="Yoon J.H."/>
            <person name="Ryu J.H."/>
            <person name="Lee W.J."/>
        </authorList>
    </citation>
    <scope>NUCLEOTIDE SEQUENCE [LARGE SCALE GENOMIC DNA]</scope>
    <source>
        <strain evidence="2 3">DM001</strain>
    </source>
</reference>
<dbReference type="Pfam" id="PF03374">
    <property type="entry name" value="ANT"/>
    <property type="match status" value="1"/>
</dbReference>
<dbReference type="Proteomes" id="UP000018454">
    <property type="component" value="Unassembled WGS sequence"/>
</dbReference>
<proteinExistence type="predicted"/>
<dbReference type="GO" id="GO:0003677">
    <property type="term" value="F:DNA binding"/>
    <property type="evidence" value="ECO:0007669"/>
    <property type="project" value="InterPro"/>
</dbReference>
<organism evidence="2 3">
    <name type="scientific">Acetobacter pomorum DM001</name>
    <dbReference type="NCBI Taxonomy" id="945681"/>
    <lineage>
        <taxon>Bacteria</taxon>
        <taxon>Pseudomonadati</taxon>
        <taxon>Pseudomonadota</taxon>
        <taxon>Alphaproteobacteria</taxon>
        <taxon>Acetobacterales</taxon>
        <taxon>Acetobacteraceae</taxon>
        <taxon>Acetobacter</taxon>
    </lineage>
</organism>
<dbReference type="PROSITE" id="PS51750">
    <property type="entry name" value="BRO_N"/>
    <property type="match status" value="1"/>
</dbReference>
<evidence type="ECO:0000259" key="1">
    <source>
        <dbReference type="PROSITE" id="PS51750"/>
    </source>
</evidence>
<dbReference type="PANTHER" id="PTHR36180">
    <property type="entry name" value="DNA-BINDING PROTEIN-RELATED-RELATED"/>
    <property type="match status" value="1"/>
</dbReference>
<dbReference type="AlphaFoldDB" id="F1YRW5"/>
<dbReference type="PANTHER" id="PTHR36180:SF2">
    <property type="entry name" value="BRO FAMILY PROTEIN"/>
    <property type="match status" value="1"/>
</dbReference>
<sequence length="236" mass="25977">MNTALMPLAFDFEGHAVRTINRDGEPWWVLVDLCAVLELGSPHKAADRLDDDEKGRTIIPTLGGPQEMTVINESGLFSLILTSRKPAAKRFKKWVTAVVLPSLRRTGSFSVEAAILASQNAVKVLTPKAQAYHQLACMDGLHTLTDAAKLCGMPRDRFISTLEAVGWIYRPGGSGRLQGKADKIKAGFLTHKYHETRDHDGHLKERSQVVVTDRGVARLRIVLTRLENAMLEGDAA</sequence>
<dbReference type="RefSeq" id="WP_006115695.1">
    <property type="nucleotide sequence ID" value="NZ_AEUP01000014.1"/>
</dbReference>
<dbReference type="InterPro" id="IPR005039">
    <property type="entry name" value="Ant_C"/>
</dbReference>
<dbReference type="InterPro" id="IPR003497">
    <property type="entry name" value="BRO_N_domain"/>
</dbReference>